<comment type="caution">
    <text evidence="1">The sequence shown here is derived from an EMBL/GenBank/DDBJ whole genome shotgun (WGS) entry which is preliminary data.</text>
</comment>
<evidence type="ECO:0000313" key="1">
    <source>
        <dbReference type="EMBL" id="TYL71018.1"/>
    </source>
</evidence>
<keyword evidence="2" id="KW-1185">Reference proteome</keyword>
<accession>A0A5S4VU61</accession>
<dbReference type="Proteomes" id="UP000324853">
    <property type="component" value="Unassembled WGS sequence"/>
</dbReference>
<protein>
    <submittedName>
        <fullName evidence="1">Uncharacterized protein</fullName>
    </submittedName>
</protein>
<organism evidence="1 2">
    <name type="scientific">Bradyrhizobium cytisi</name>
    <dbReference type="NCBI Taxonomy" id="515489"/>
    <lineage>
        <taxon>Bacteria</taxon>
        <taxon>Pseudomonadati</taxon>
        <taxon>Pseudomonadota</taxon>
        <taxon>Alphaproteobacteria</taxon>
        <taxon>Hyphomicrobiales</taxon>
        <taxon>Nitrobacteraceae</taxon>
        <taxon>Bradyrhizobium</taxon>
    </lineage>
</organism>
<dbReference type="AlphaFoldDB" id="A0A5S4VU61"/>
<gene>
    <name evidence="1" type="ORF">FXB38_40775</name>
</gene>
<dbReference type="RefSeq" id="WP_148756526.1">
    <property type="nucleotide sequence ID" value="NZ_VSSR01000117.1"/>
</dbReference>
<evidence type="ECO:0000313" key="2">
    <source>
        <dbReference type="Proteomes" id="UP000324853"/>
    </source>
</evidence>
<proteinExistence type="predicted"/>
<dbReference type="EMBL" id="VSSR01000117">
    <property type="protein sequence ID" value="TYL71018.1"/>
    <property type="molecule type" value="Genomic_DNA"/>
</dbReference>
<reference evidence="1 2" key="1">
    <citation type="submission" date="2019-08" db="EMBL/GenBank/DDBJ databases">
        <title>Bradyrhizobium hipponensis sp. nov., a rhizobium isolated from a Lupinus angustifolius root nodule in Tunisia.</title>
        <authorList>
            <person name="Off K."/>
            <person name="Rejili M."/>
            <person name="Mars M."/>
            <person name="Brachmann A."/>
            <person name="Marin M."/>
        </authorList>
    </citation>
    <scope>NUCLEOTIDE SEQUENCE [LARGE SCALE GENOMIC DNA]</scope>
    <source>
        <strain evidence="1 2">CTAW11</strain>
    </source>
</reference>
<name>A0A5S4VU61_9BRAD</name>
<sequence length="73" mass="8017">MNKSDELDHFKKNMSTNPAARAKFIVGILGILEEQGVDINDPAVLKKFGVHIEIPEKNIPPSVMSTNIITVTT</sequence>